<evidence type="ECO:0000256" key="1">
    <source>
        <dbReference type="SAM" id="MobiDB-lite"/>
    </source>
</evidence>
<evidence type="ECO:0008006" key="3">
    <source>
        <dbReference type="Google" id="ProtNLM"/>
    </source>
</evidence>
<name>A0A6J4LR28_9ACTN</name>
<organism evidence="2">
    <name type="scientific">uncultured Nocardioidaceae bacterium</name>
    <dbReference type="NCBI Taxonomy" id="253824"/>
    <lineage>
        <taxon>Bacteria</taxon>
        <taxon>Bacillati</taxon>
        <taxon>Actinomycetota</taxon>
        <taxon>Actinomycetes</taxon>
        <taxon>Propionibacteriales</taxon>
        <taxon>Nocardioidaceae</taxon>
        <taxon>environmental samples</taxon>
    </lineage>
</organism>
<gene>
    <name evidence="2" type="ORF">AVDCRST_MAG46-1894</name>
</gene>
<accession>A0A6J4LR28</accession>
<sequence>MPGGVALTEAGTELAIGEPASAIFTAGPNRVSTIELTVTRVAKGSMERDFTNFGLTDQQRIQEPYYVTVKVTNTGPAAVGGASLPVRALDSTDTFFPPTSLVGNLPVCQGTPLPKPFETGDSLTTCLLFIAEPDTTVTEIQLRPYAGFDPVSWVLPESVELAAERRERAEQREQERDDKPREPRRPRDRD</sequence>
<dbReference type="AlphaFoldDB" id="A0A6J4LR28"/>
<proteinExistence type="predicted"/>
<protein>
    <recommendedName>
        <fullName evidence="3">DUF4352 domain-containing protein</fullName>
    </recommendedName>
</protein>
<dbReference type="EMBL" id="CADCUD010000121">
    <property type="protein sequence ID" value="CAA9339241.1"/>
    <property type="molecule type" value="Genomic_DNA"/>
</dbReference>
<reference evidence="2" key="1">
    <citation type="submission" date="2020-02" db="EMBL/GenBank/DDBJ databases">
        <authorList>
            <person name="Meier V. D."/>
        </authorList>
    </citation>
    <scope>NUCLEOTIDE SEQUENCE</scope>
    <source>
        <strain evidence="2">AVDCRST_MAG46</strain>
    </source>
</reference>
<feature type="region of interest" description="Disordered" evidence="1">
    <location>
        <begin position="163"/>
        <end position="190"/>
    </location>
</feature>
<evidence type="ECO:0000313" key="2">
    <source>
        <dbReference type="EMBL" id="CAA9339241.1"/>
    </source>
</evidence>